<reference evidence="1" key="1">
    <citation type="submission" date="2021-03" db="EMBL/GenBank/DDBJ databases">
        <authorList>
            <consortium name="DOE Joint Genome Institute"/>
            <person name="Ahrendt S."/>
            <person name="Looney B.P."/>
            <person name="Miyauchi S."/>
            <person name="Morin E."/>
            <person name="Drula E."/>
            <person name="Courty P.E."/>
            <person name="Chicoki N."/>
            <person name="Fauchery L."/>
            <person name="Kohler A."/>
            <person name="Kuo A."/>
            <person name="Labutti K."/>
            <person name="Pangilinan J."/>
            <person name="Lipzen A."/>
            <person name="Riley R."/>
            <person name="Andreopoulos W."/>
            <person name="He G."/>
            <person name="Johnson J."/>
            <person name="Barry K.W."/>
            <person name="Grigoriev I.V."/>
            <person name="Nagy L."/>
            <person name="Hibbett D."/>
            <person name="Henrissat B."/>
            <person name="Matheny P.B."/>
            <person name="Labbe J."/>
            <person name="Martin F."/>
        </authorList>
    </citation>
    <scope>NUCLEOTIDE SEQUENCE</scope>
    <source>
        <strain evidence="1">HHB10654</strain>
    </source>
</reference>
<name>A0ACB8SVH1_9AGAM</name>
<keyword evidence="2" id="KW-1185">Reference proteome</keyword>
<evidence type="ECO:0000313" key="2">
    <source>
        <dbReference type="Proteomes" id="UP000814140"/>
    </source>
</evidence>
<protein>
    <submittedName>
        <fullName evidence="1">Uncharacterized protein</fullName>
    </submittedName>
</protein>
<sequence>MLMRSLAIPPSRISRRAPLLQNWTLPAPARVYAILDGTAPTDGTDSAALLATDFDASDAMLWYYWLLLCKEQTCAGGARELKDAGSRRCFCAYLVLPSRAHAPNSRQCMRIEEPNFSS</sequence>
<reference evidence="1" key="2">
    <citation type="journal article" date="2022" name="New Phytol.">
        <title>Evolutionary transition to the ectomycorrhizal habit in the genomes of a hyperdiverse lineage of mushroom-forming fungi.</title>
        <authorList>
            <person name="Looney B."/>
            <person name="Miyauchi S."/>
            <person name="Morin E."/>
            <person name="Drula E."/>
            <person name="Courty P.E."/>
            <person name="Kohler A."/>
            <person name="Kuo A."/>
            <person name="LaButti K."/>
            <person name="Pangilinan J."/>
            <person name="Lipzen A."/>
            <person name="Riley R."/>
            <person name="Andreopoulos W."/>
            <person name="He G."/>
            <person name="Johnson J."/>
            <person name="Nolan M."/>
            <person name="Tritt A."/>
            <person name="Barry K.W."/>
            <person name="Grigoriev I.V."/>
            <person name="Nagy L.G."/>
            <person name="Hibbett D."/>
            <person name="Henrissat B."/>
            <person name="Matheny P.B."/>
            <person name="Labbe J."/>
            <person name="Martin F.M."/>
        </authorList>
    </citation>
    <scope>NUCLEOTIDE SEQUENCE</scope>
    <source>
        <strain evidence="1">HHB10654</strain>
    </source>
</reference>
<dbReference type="EMBL" id="MU277223">
    <property type="protein sequence ID" value="KAI0059821.1"/>
    <property type="molecule type" value="Genomic_DNA"/>
</dbReference>
<comment type="caution">
    <text evidence="1">The sequence shown here is derived from an EMBL/GenBank/DDBJ whole genome shotgun (WGS) entry which is preliminary data.</text>
</comment>
<organism evidence="1 2">
    <name type="scientific">Artomyces pyxidatus</name>
    <dbReference type="NCBI Taxonomy" id="48021"/>
    <lineage>
        <taxon>Eukaryota</taxon>
        <taxon>Fungi</taxon>
        <taxon>Dikarya</taxon>
        <taxon>Basidiomycota</taxon>
        <taxon>Agaricomycotina</taxon>
        <taxon>Agaricomycetes</taxon>
        <taxon>Russulales</taxon>
        <taxon>Auriscalpiaceae</taxon>
        <taxon>Artomyces</taxon>
    </lineage>
</organism>
<proteinExistence type="predicted"/>
<dbReference type="Proteomes" id="UP000814140">
    <property type="component" value="Unassembled WGS sequence"/>
</dbReference>
<feature type="non-terminal residue" evidence="1">
    <location>
        <position position="118"/>
    </location>
</feature>
<gene>
    <name evidence="1" type="ORF">BV25DRAFT_1828531</name>
</gene>
<evidence type="ECO:0000313" key="1">
    <source>
        <dbReference type="EMBL" id="KAI0059821.1"/>
    </source>
</evidence>
<accession>A0ACB8SVH1</accession>